<dbReference type="Proteomes" id="UP000658656">
    <property type="component" value="Unassembled WGS sequence"/>
</dbReference>
<gene>
    <name evidence="2" type="ORF">GCM10017566_50640</name>
</gene>
<dbReference type="AlphaFoldDB" id="A0A8H9MCA6"/>
<evidence type="ECO:0000256" key="1">
    <source>
        <dbReference type="SAM" id="MobiDB-lite"/>
    </source>
</evidence>
<comment type="caution">
    <text evidence="2">The sequence shown here is derived from an EMBL/GenBank/DDBJ whole genome shotgun (WGS) entry which is preliminary data.</text>
</comment>
<dbReference type="EMBL" id="BNAV01000008">
    <property type="protein sequence ID" value="GHF70709.1"/>
    <property type="molecule type" value="Genomic_DNA"/>
</dbReference>
<reference evidence="2" key="2">
    <citation type="submission" date="2020-09" db="EMBL/GenBank/DDBJ databases">
        <authorList>
            <person name="Sun Q."/>
            <person name="Zhou Y."/>
        </authorList>
    </citation>
    <scope>NUCLEOTIDE SEQUENCE</scope>
    <source>
        <strain evidence="2">CGMCC 4.7679</strain>
    </source>
</reference>
<accession>A0A8H9MCA6</accession>
<feature type="region of interest" description="Disordered" evidence="1">
    <location>
        <begin position="1"/>
        <end position="47"/>
    </location>
</feature>
<dbReference type="RefSeq" id="WP_145933388.1">
    <property type="nucleotide sequence ID" value="NZ_BNAV01000008.1"/>
</dbReference>
<protein>
    <submittedName>
        <fullName evidence="2">Uncharacterized protein</fullName>
    </submittedName>
</protein>
<dbReference type="OrthoDB" id="3816430at2"/>
<proteinExistence type="predicted"/>
<reference evidence="2" key="1">
    <citation type="journal article" date="2014" name="Int. J. Syst. Evol. Microbiol.">
        <title>Complete genome sequence of Corynebacterium casei LMG S-19264T (=DSM 44701T), isolated from a smear-ripened cheese.</title>
        <authorList>
            <consortium name="US DOE Joint Genome Institute (JGI-PGF)"/>
            <person name="Walter F."/>
            <person name="Albersmeier A."/>
            <person name="Kalinowski J."/>
            <person name="Ruckert C."/>
        </authorList>
    </citation>
    <scope>NUCLEOTIDE SEQUENCE</scope>
    <source>
        <strain evidence="2">CGMCC 4.7679</strain>
    </source>
</reference>
<evidence type="ECO:0000313" key="2">
    <source>
        <dbReference type="EMBL" id="GHF70709.1"/>
    </source>
</evidence>
<name>A0A8H9MCA6_9PSEU</name>
<organism evidence="2 3">
    <name type="scientific">Amycolatopsis bartoniae</name>
    <dbReference type="NCBI Taxonomy" id="941986"/>
    <lineage>
        <taxon>Bacteria</taxon>
        <taxon>Bacillati</taxon>
        <taxon>Actinomycetota</taxon>
        <taxon>Actinomycetes</taxon>
        <taxon>Pseudonocardiales</taxon>
        <taxon>Pseudonocardiaceae</taxon>
        <taxon>Amycolatopsis</taxon>
    </lineage>
</organism>
<evidence type="ECO:0000313" key="3">
    <source>
        <dbReference type="Proteomes" id="UP000658656"/>
    </source>
</evidence>
<feature type="compositionally biased region" description="Basic and acidic residues" evidence="1">
    <location>
        <begin position="15"/>
        <end position="41"/>
    </location>
</feature>
<sequence length="296" mass="31992">MTHAAPNPGGFDPFFRLRKEEQVAESRRGAGEPNPGEHDEPVEAGAGEELVAEGPFSLDRLRAHQDARAAGDGEALREVATDLAQLLDLTRDHIKETGKGVSRQRVRAAFPKYRSALELPFGEAAEFLGLAPDRVGDVQRALARDGGVAPAHRHQALKDVDSLRARLHQAVAAGDHAALDELLDSVSRLAVLEVTGGPVVRDVVRAGFAALAMFALRDPEPPRAGEVWHRRLVASSTQPEGHARRVLPAVRSCAARVVTLRLDWPEKEQYWALLAQDTPDPARLAAFAPPFSGSAR</sequence>
<keyword evidence="3" id="KW-1185">Reference proteome</keyword>